<feature type="binding site" evidence="7">
    <location>
        <position position="56"/>
    </location>
    <ligand>
        <name>substrate</name>
    </ligand>
</feature>
<feature type="binding site" evidence="7">
    <location>
        <position position="71"/>
    </location>
    <ligand>
        <name>Mg(2+)</name>
        <dbReference type="ChEBI" id="CHEBI:18420"/>
        <label>1</label>
    </ligand>
</feature>
<dbReference type="GO" id="GO:0006796">
    <property type="term" value="P:phosphate-containing compound metabolic process"/>
    <property type="evidence" value="ECO:0007669"/>
    <property type="project" value="InterPro"/>
</dbReference>
<organism evidence="8 9">
    <name type="scientific">Futiania mangrovi</name>
    <dbReference type="NCBI Taxonomy" id="2959716"/>
    <lineage>
        <taxon>Bacteria</taxon>
        <taxon>Pseudomonadati</taxon>
        <taxon>Pseudomonadota</taxon>
        <taxon>Alphaproteobacteria</taxon>
        <taxon>Futianiales</taxon>
        <taxon>Futianiaceae</taxon>
        <taxon>Futiania</taxon>
    </lineage>
</organism>
<feature type="binding site" evidence="7">
    <location>
        <position position="142"/>
    </location>
    <ligand>
        <name>substrate</name>
    </ligand>
</feature>
<dbReference type="Gene3D" id="3.90.80.10">
    <property type="entry name" value="Inorganic pyrophosphatase"/>
    <property type="match status" value="1"/>
</dbReference>
<dbReference type="Proteomes" id="UP001055804">
    <property type="component" value="Unassembled WGS sequence"/>
</dbReference>
<reference evidence="8" key="1">
    <citation type="submission" date="2022-06" db="EMBL/GenBank/DDBJ databases">
        <title>Isolation and Genomics of Futiania mangrovii gen. nov., sp. nov., a Rare and Metabolically-versatile member in the Class Alphaproteobacteria.</title>
        <authorList>
            <person name="Liu L."/>
            <person name="Huang W.-C."/>
            <person name="Pan J."/>
            <person name="Li J."/>
            <person name="Huang Y."/>
            <person name="Du H."/>
            <person name="Liu Y."/>
            <person name="Li M."/>
        </authorList>
    </citation>
    <scope>NUCLEOTIDE SEQUENCE</scope>
    <source>
        <strain evidence="8">FT118</strain>
    </source>
</reference>
<dbReference type="EMBL" id="JAMZFT010000003">
    <property type="protein sequence ID" value="MCP1337331.1"/>
    <property type="molecule type" value="Genomic_DNA"/>
</dbReference>
<comment type="similarity">
    <text evidence="7">Belongs to the PPase family.</text>
</comment>
<gene>
    <name evidence="7 8" type="primary">ppa</name>
    <name evidence="8" type="ORF">NJQ99_12990</name>
</gene>
<dbReference type="GO" id="GO:0005737">
    <property type="term" value="C:cytoplasm"/>
    <property type="evidence" value="ECO:0007669"/>
    <property type="project" value="UniProtKB-SubCell"/>
</dbReference>
<sequence length="180" mass="20292">MDISKIRIGENPPHDVNVIIEIPANSDPVKYEVDKESGALFVDRFMHTAMYYPADYGFVPHTLAEDGDPLDFMVMTRARLIPGAVVRCRPVGVLLMEDEAGPDEKLLGVPLSSAHPYYDHIQTYEQLPPILMQQIQHFFEHYKDLEGGKWAKVRGWGGVYEAKSLITSAIARHKEKEGKA</sequence>
<dbReference type="AlphaFoldDB" id="A0A9J6PHQ0"/>
<keyword evidence="4 7" id="KW-0378">Hydrolase</keyword>
<feature type="binding site" evidence="7">
    <location>
        <position position="66"/>
    </location>
    <ligand>
        <name>Mg(2+)</name>
        <dbReference type="ChEBI" id="CHEBI:18420"/>
        <label>1</label>
    </ligand>
</feature>
<comment type="subunit">
    <text evidence="7">Homohexamer.</text>
</comment>
<feature type="binding site" evidence="7">
    <location>
        <position position="71"/>
    </location>
    <ligand>
        <name>Mg(2+)</name>
        <dbReference type="ChEBI" id="CHEBI:18420"/>
        <label>2</label>
    </ligand>
</feature>
<dbReference type="FunFam" id="3.90.80.10:FF:000003">
    <property type="entry name" value="Inorganic pyrophosphatase"/>
    <property type="match status" value="1"/>
</dbReference>
<dbReference type="RefSeq" id="WP_269333299.1">
    <property type="nucleotide sequence ID" value="NZ_JAMZFT010000003.1"/>
</dbReference>
<keyword evidence="3 7" id="KW-0479">Metal-binding</keyword>
<evidence type="ECO:0000256" key="6">
    <source>
        <dbReference type="ARBA" id="ARBA00047820"/>
    </source>
</evidence>
<comment type="subcellular location">
    <subcellularLocation>
        <location evidence="7">Cytoplasm</location>
    </subcellularLocation>
</comment>
<keyword evidence="9" id="KW-1185">Reference proteome</keyword>
<keyword evidence="2 7" id="KW-0963">Cytoplasm</keyword>
<evidence type="ECO:0000256" key="5">
    <source>
        <dbReference type="ARBA" id="ARBA00022842"/>
    </source>
</evidence>
<dbReference type="Pfam" id="PF00719">
    <property type="entry name" value="Pyrophosphatase"/>
    <property type="match status" value="1"/>
</dbReference>
<comment type="catalytic activity">
    <reaction evidence="6 7">
        <text>diphosphate + H2O = 2 phosphate + H(+)</text>
        <dbReference type="Rhea" id="RHEA:24576"/>
        <dbReference type="ChEBI" id="CHEBI:15377"/>
        <dbReference type="ChEBI" id="CHEBI:15378"/>
        <dbReference type="ChEBI" id="CHEBI:33019"/>
        <dbReference type="ChEBI" id="CHEBI:43474"/>
        <dbReference type="EC" id="3.6.1.1"/>
    </reaction>
</comment>
<dbReference type="InterPro" id="IPR008162">
    <property type="entry name" value="Pyrophosphatase"/>
</dbReference>
<comment type="function">
    <text evidence="7">Catalyzes the hydrolysis of inorganic pyrophosphate (PPi) forming two phosphate ions.</text>
</comment>
<feature type="binding site" evidence="7">
    <location>
        <position position="103"/>
    </location>
    <ligand>
        <name>Mg(2+)</name>
        <dbReference type="ChEBI" id="CHEBI:18420"/>
        <label>1</label>
    </ligand>
</feature>
<protein>
    <recommendedName>
        <fullName evidence="7">Inorganic pyrophosphatase</fullName>
        <ecNumber evidence="7">3.6.1.1</ecNumber>
    </recommendedName>
    <alternativeName>
        <fullName evidence="7">Pyrophosphate phospho-hydrolase</fullName>
        <shortName evidence="7">PPase</shortName>
    </alternativeName>
</protein>
<accession>A0A9J6PHQ0</accession>
<dbReference type="EC" id="3.6.1.1" evidence="7"/>
<dbReference type="GO" id="GO:0004427">
    <property type="term" value="F:inorganic diphosphate phosphatase activity"/>
    <property type="evidence" value="ECO:0007669"/>
    <property type="project" value="UniProtKB-UniRule"/>
</dbReference>
<dbReference type="PANTHER" id="PTHR10286">
    <property type="entry name" value="INORGANIC PYROPHOSPHATASE"/>
    <property type="match status" value="1"/>
</dbReference>
<dbReference type="CDD" id="cd00412">
    <property type="entry name" value="pyrophosphatase"/>
    <property type="match status" value="1"/>
</dbReference>
<proteinExistence type="inferred from homology"/>
<dbReference type="SUPFAM" id="SSF50324">
    <property type="entry name" value="Inorganic pyrophosphatase"/>
    <property type="match status" value="1"/>
</dbReference>
<dbReference type="GO" id="GO:0000287">
    <property type="term" value="F:magnesium ion binding"/>
    <property type="evidence" value="ECO:0007669"/>
    <property type="project" value="UniProtKB-UniRule"/>
</dbReference>
<evidence type="ECO:0000256" key="2">
    <source>
        <dbReference type="ARBA" id="ARBA00022490"/>
    </source>
</evidence>
<feature type="binding site" evidence="7">
    <location>
        <position position="30"/>
    </location>
    <ligand>
        <name>substrate</name>
    </ligand>
</feature>
<name>A0A9J6PHQ0_9PROT</name>
<evidence type="ECO:0000313" key="9">
    <source>
        <dbReference type="Proteomes" id="UP001055804"/>
    </source>
</evidence>
<evidence type="ECO:0000256" key="7">
    <source>
        <dbReference type="HAMAP-Rule" id="MF_00209"/>
    </source>
</evidence>
<evidence type="ECO:0000256" key="1">
    <source>
        <dbReference type="ARBA" id="ARBA00001946"/>
    </source>
</evidence>
<evidence type="ECO:0000256" key="3">
    <source>
        <dbReference type="ARBA" id="ARBA00022723"/>
    </source>
</evidence>
<dbReference type="InterPro" id="IPR036649">
    <property type="entry name" value="Pyrophosphatase_sf"/>
</dbReference>
<keyword evidence="5 7" id="KW-0460">Magnesium</keyword>
<comment type="caution">
    <text evidence="8">The sequence shown here is derived from an EMBL/GenBank/DDBJ whole genome shotgun (WGS) entry which is preliminary data.</text>
</comment>
<evidence type="ECO:0000313" key="8">
    <source>
        <dbReference type="EMBL" id="MCP1337331.1"/>
    </source>
</evidence>
<comment type="cofactor">
    <cofactor evidence="1 7">
        <name>Mg(2+)</name>
        <dbReference type="ChEBI" id="CHEBI:18420"/>
    </cofactor>
</comment>
<feature type="binding site" evidence="7">
    <location>
        <position position="44"/>
    </location>
    <ligand>
        <name>substrate</name>
    </ligand>
</feature>
<evidence type="ECO:0000256" key="4">
    <source>
        <dbReference type="ARBA" id="ARBA00022801"/>
    </source>
</evidence>
<dbReference type="HAMAP" id="MF_00209">
    <property type="entry name" value="Inorganic_PPase"/>
    <property type="match status" value="1"/>
</dbReference>
<dbReference type="NCBIfam" id="NF002317">
    <property type="entry name" value="PRK01250.1"/>
    <property type="match status" value="1"/>
</dbReference>